<feature type="region of interest" description="Disordered" evidence="1">
    <location>
        <begin position="1"/>
        <end position="54"/>
    </location>
</feature>
<evidence type="ECO:0000313" key="3">
    <source>
        <dbReference type="Proteomes" id="UP000606044"/>
    </source>
</evidence>
<dbReference type="Proteomes" id="UP000606044">
    <property type="component" value="Unassembled WGS sequence"/>
</dbReference>
<dbReference type="EMBL" id="BMCT01000002">
    <property type="protein sequence ID" value="GGF58637.1"/>
    <property type="molecule type" value="Genomic_DNA"/>
</dbReference>
<feature type="compositionally biased region" description="Basic and acidic residues" evidence="1">
    <location>
        <begin position="12"/>
        <end position="23"/>
    </location>
</feature>
<dbReference type="AlphaFoldDB" id="A0A917BWQ7"/>
<protein>
    <submittedName>
        <fullName evidence="2">Uncharacterized protein</fullName>
    </submittedName>
</protein>
<keyword evidence="3" id="KW-1185">Reference proteome</keyword>
<comment type="caution">
    <text evidence="2">The sequence shown here is derived from an EMBL/GenBank/DDBJ whole genome shotgun (WGS) entry which is preliminary data.</text>
</comment>
<evidence type="ECO:0000313" key="2">
    <source>
        <dbReference type="EMBL" id="GGF58637.1"/>
    </source>
</evidence>
<name>A0A917BWQ7_9HYPH</name>
<proteinExistence type="predicted"/>
<organism evidence="2 3">
    <name type="scientific">Azorhizobium oxalatiphilum</name>
    <dbReference type="NCBI Taxonomy" id="980631"/>
    <lineage>
        <taxon>Bacteria</taxon>
        <taxon>Pseudomonadati</taxon>
        <taxon>Pseudomonadota</taxon>
        <taxon>Alphaproteobacteria</taxon>
        <taxon>Hyphomicrobiales</taxon>
        <taxon>Xanthobacteraceae</taxon>
        <taxon>Azorhizobium</taxon>
    </lineage>
</organism>
<reference evidence="2" key="1">
    <citation type="journal article" date="2014" name="Int. J. Syst. Evol. Microbiol.">
        <title>Complete genome sequence of Corynebacterium casei LMG S-19264T (=DSM 44701T), isolated from a smear-ripened cheese.</title>
        <authorList>
            <consortium name="US DOE Joint Genome Institute (JGI-PGF)"/>
            <person name="Walter F."/>
            <person name="Albersmeier A."/>
            <person name="Kalinowski J."/>
            <person name="Ruckert C."/>
        </authorList>
    </citation>
    <scope>NUCLEOTIDE SEQUENCE</scope>
    <source>
        <strain evidence="2">CCM 7897</strain>
    </source>
</reference>
<reference evidence="2" key="2">
    <citation type="submission" date="2020-09" db="EMBL/GenBank/DDBJ databases">
        <authorList>
            <person name="Sun Q."/>
            <person name="Sedlacek I."/>
        </authorList>
    </citation>
    <scope>NUCLEOTIDE SEQUENCE</scope>
    <source>
        <strain evidence="2">CCM 7897</strain>
    </source>
</reference>
<sequence length="54" mass="5521">MERSDAVTQVPHHGEIMADEQKGEGISPGATASETPSTARTRHAGRGTACAAST</sequence>
<feature type="compositionally biased region" description="Polar residues" evidence="1">
    <location>
        <begin position="30"/>
        <end position="39"/>
    </location>
</feature>
<evidence type="ECO:0000256" key="1">
    <source>
        <dbReference type="SAM" id="MobiDB-lite"/>
    </source>
</evidence>
<gene>
    <name evidence="2" type="ORF">GCM10007301_17910</name>
</gene>
<accession>A0A917BWQ7</accession>